<evidence type="ECO:0000313" key="1">
    <source>
        <dbReference type="EMBL" id="MFG6448910.1"/>
    </source>
</evidence>
<accession>A0ABW7FX55</accession>
<protein>
    <submittedName>
        <fullName evidence="1">Uncharacterized protein</fullName>
    </submittedName>
</protein>
<keyword evidence="2" id="KW-1185">Reference proteome</keyword>
<dbReference type="EMBL" id="JBIGHZ010000004">
    <property type="protein sequence ID" value="MFG6448910.1"/>
    <property type="molecule type" value="Genomic_DNA"/>
</dbReference>
<dbReference type="RefSeq" id="WP_394461597.1">
    <property type="nucleotide sequence ID" value="NZ_JBIGHZ010000004.1"/>
</dbReference>
<proteinExistence type="predicted"/>
<name>A0ABW7FX55_9BURK</name>
<gene>
    <name evidence="1" type="ORF">ACG0Z6_11770</name>
</gene>
<sequence>MSIDSTTRELIADCLARIEAGDYGAAFDLSSAFMGHLHEKDIGLNLAVVQALALLAKSQGCCEAGEFLTTEWPTMQAILRKRWARYGFSESEESPAD</sequence>
<dbReference type="Proteomes" id="UP001606099">
    <property type="component" value="Unassembled WGS sequence"/>
</dbReference>
<reference evidence="1 2" key="1">
    <citation type="submission" date="2024-08" db="EMBL/GenBank/DDBJ databases">
        <authorList>
            <person name="Lu H."/>
        </authorList>
    </citation>
    <scope>NUCLEOTIDE SEQUENCE [LARGE SCALE GENOMIC DNA]</scope>
    <source>
        <strain evidence="1 2">BYS180W</strain>
    </source>
</reference>
<organism evidence="1 2">
    <name type="scientific">Roseateles rivi</name>
    <dbReference type="NCBI Taxonomy" id="3299028"/>
    <lineage>
        <taxon>Bacteria</taxon>
        <taxon>Pseudomonadati</taxon>
        <taxon>Pseudomonadota</taxon>
        <taxon>Betaproteobacteria</taxon>
        <taxon>Burkholderiales</taxon>
        <taxon>Sphaerotilaceae</taxon>
        <taxon>Roseateles</taxon>
    </lineage>
</organism>
<evidence type="ECO:0000313" key="2">
    <source>
        <dbReference type="Proteomes" id="UP001606099"/>
    </source>
</evidence>
<comment type="caution">
    <text evidence="1">The sequence shown here is derived from an EMBL/GenBank/DDBJ whole genome shotgun (WGS) entry which is preliminary data.</text>
</comment>